<dbReference type="EMBL" id="JAQIZT010000017">
    <property type="protein sequence ID" value="KAJ6960076.1"/>
    <property type="molecule type" value="Genomic_DNA"/>
</dbReference>
<comment type="caution">
    <text evidence="1">The sequence shown here is derived from an EMBL/GenBank/DDBJ whole genome shotgun (WGS) entry which is preliminary data.</text>
</comment>
<dbReference type="PANTHER" id="PTHR34133">
    <property type="entry name" value="OS07G0633000 PROTEIN"/>
    <property type="match status" value="1"/>
</dbReference>
<evidence type="ECO:0000313" key="2">
    <source>
        <dbReference type="Proteomes" id="UP001164929"/>
    </source>
</evidence>
<gene>
    <name evidence="1" type="ORF">NC653_038194</name>
</gene>
<accession>A0AAD6LG24</accession>
<dbReference type="AlphaFoldDB" id="A0AAD6LG24"/>
<sequence length="132" mass="15221">MSEIAVRSFVPCQHQVLAGHFSSRKWKDKLNRHERKGHALPEPKSKQPLIKNQMAMNSATYSSRMTTDIPLHESPGASFDGYLEDKPRVFNAIFPDKRRSQQLNEVSAISFVQFPFLFPRFPLIFRKLSSLC</sequence>
<reference evidence="1" key="1">
    <citation type="journal article" date="2023" name="Mol. Ecol. Resour.">
        <title>Chromosome-level genome assembly of a triploid poplar Populus alba 'Berolinensis'.</title>
        <authorList>
            <person name="Chen S."/>
            <person name="Yu Y."/>
            <person name="Wang X."/>
            <person name="Wang S."/>
            <person name="Zhang T."/>
            <person name="Zhou Y."/>
            <person name="He R."/>
            <person name="Meng N."/>
            <person name="Wang Y."/>
            <person name="Liu W."/>
            <person name="Liu Z."/>
            <person name="Liu J."/>
            <person name="Guo Q."/>
            <person name="Huang H."/>
            <person name="Sederoff R.R."/>
            <person name="Wang G."/>
            <person name="Qu G."/>
            <person name="Chen S."/>
        </authorList>
    </citation>
    <scope>NUCLEOTIDE SEQUENCE</scope>
    <source>
        <strain evidence="1">SC-2020</strain>
    </source>
</reference>
<evidence type="ECO:0000313" key="1">
    <source>
        <dbReference type="EMBL" id="KAJ6960076.1"/>
    </source>
</evidence>
<keyword evidence="2" id="KW-1185">Reference proteome</keyword>
<dbReference type="Proteomes" id="UP001164929">
    <property type="component" value="Chromosome 17"/>
</dbReference>
<protein>
    <submittedName>
        <fullName evidence="1">Uncharacterized protein</fullName>
    </submittedName>
</protein>
<dbReference type="PANTHER" id="PTHR34133:SF8">
    <property type="entry name" value="OS07G0633000 PROTEIN"/>
    <property type="match status" value="1"/>
</dbReference>
<organism evidence="1 2">
    <name type="scientific">Populus alba x Populus x berolinensis</name>
    <dbReference type="NCBI Taxonomy" id="444605"/>
    <lineage>
        <taxon>Eukaryota</taxon>
        <taxon>Viridiplantae</taxon>
        <taxon>Streptophyta</taxon>
        <taxon>Embryophyta</taxon>
        <taxon>Tracheophyta</taxon>
        <taxon>Spermatophyta</taxon>
        <taxon>Magnoliopsida</taxon>
        <taxon>eudicotyledons</taxon>
        <taxon>Gunneridae</taxon>
        <taxon>Pentapetalae</taxon>
        <taxon>rosids</taxon>
        <taxon>fabids</taxon>
        <taxon>Malpighiales</taxon>
        <taxon>Salicaceae</taxon>
        <taxon>Saliceae</taxon>
        <taxon>Populus</taxon>
    </lineage>
</organism>
<proteinExistence type="predicted"/>
<name>A0AAD6LG24_9ROSI</name>